<reference evidence="3" key="1">
    <citation type="submission" date="2016-10" db="EMBL/GenBank/DDBJ databases">
        <authorList>
            <person name="Varghese N."/>
            <person name="Submissions S."/>
        </authorList>
    </citation>
    <scope>NUCLEOTIDE SEQUENCE [LARGE SCALE GENOMIC DNA]</scope>
    <source>
        <strain evidence="3">DSM 44771</strain>
    </source>
</reference>
<name>A0A1I6V4K2_9PSEU</name>
<gene>
    <name evidence="2" type="ORF">SAMN05660874_05601</name>
</gene>
<dbReference type="AlphaFoldDB" id="A0A1I6V4K2"/>
<proteinExistence type="predicted"/>
<dbReference type="EMBL" id="FOZX01000015">
    <property type="protein sequence ID" value="SFT08640.1"/>
    <property type="molecule type" value="Genomic_DNA"/>
</dbReference>
<organism evidence="2 3">
    <name type="scientific">Saccharopolyspora flava</name>
    <dbReference type="NCBI Taxonomy" id="95161"/>
    <lineage>
        <taxon>Bacteria</taxon>
        <taxon>Bacillati</taxon>
        <taxon>Actinomycetota</taxon>
        <taxon>Actinomycetes</taxon>
        <taxon>Pseudonocardiales</taxon>
        <taxon>Pseudonocardiaceae</taxon>
        <taxon>Saccharopolyspora</taxon>
    </lineage>
</organism>
<keyword evidence="1" id="KW-0472">Membrane</keyword>
<protein>
    <recommendedName>
        <fullName evidence="4">DUF485 domain-containing protein</fullName>
    </recommendedName>
</protein>
<dbReference type="STRING" id="95161.SAMN05660874_05601"/>
<sequence>MSGARQRVAVTSPQTRVAHARRTLRRRWRAPRLEPGEQLRARDLHRAQRRRGAVTLLLLCALVFGLPLVFAAAPVLDELRVAGVPVSWLMLVLLPFPAMAALAFWQLRGAERVEER</sequence>
<evidence type="ECO:0000313" key="2">
    <source>
        <dbReference type="EMBL" id="SFT08640.1"/>
    </source>
</evidence>
<accession>A0A1I6V4K2</accession>
<dbReference type="Proteomes" id="UP000198852">
    <property type="component" value="Unassembled WGS sequence"/>
</dbReference>
<evidence type="ECO:0008006" key="4">
    <source>
        <dbReference type="Google" id="ProtNLM"/>
    </source>
</evidence>
<evidence type="ECO:0000313" key="3">
    <source>
        <dbReference type="Proteomes" id="UP000198852"/>
    </source>
</evidence>
<dbReference type="RefSeq" id="WP_093424149.1">
    <property type="nucleotide sequence ID" value="NZ_FOZX01000015.1"/>
</dbReference>
<keyword evidence="1" id="KW-1133">Transmembrane helix</keyword>
<feature type="transmembrane region" description="Helical" evidence="1">
    <location>
        <begin position="88"/>
        <end position="107"/>
    </location>
</feature>
<keyword evidence="1" id="KW-0812">Transmembrane</keyword>
<feature type="transmembrane region" description="Helical" evidence="1">
    <location>
        <begin position="52"/>
        <end position="76"/>
    </location>
</feature>
<dbReference type="OrthoDB" id="5194333at2"/>
<evidence type="ECO:0000256" key="1">
    <source>
        <dbReference type="SAM" id="Phobius"/>
    </source>
</evidence>
<keyword evidence="3" id="KW-1185">Reference proteome</keyword>